<dbReference type="CDD" id="cd08704">
    <property type="entry name" value="Met_tRNA_FMT_C"/>
    <property type="match status" value="1"/>
</dbReference>
<dbReference type="InterPro" id="IPR036477">
    <property type="entry name" value="Formyl_transf_N_sf"/>
</dbReference>
<comment type="similarity">
    <text evidence="2 8">Belongs to the Fmt family.</text>
</comment>
<proteinExistence type="inferred from homology"/>
<evidence type="ECO:0000256" key="8">
    <source>
        <dbReference type="HAMAP-Rule" id="MF_00182"/>
    </source>
</evidence>
<dbReference type="HAMAP" id="MF_00182">
    <property type="entry name" value="Formyl_trans"/>
    <property type="match status" value="1"/>
</dbReference>
<protein>
    <recommendedName>
        <fullName evidence="4 8">Methionyl-tRNA formyltransferase</fullName>
        <ecNumber evidence="3 8">2.1.2.9</ecNumber>
    </recommendedName>
</protein>
<dbReference type="SUPFAM" id="SSF50486">
    <property type="entry name" value="FMT C-terminal domain-like"/>
    <property type="match status" value="1"/>
</dbReference>
<dbReference type="Proteomes" id="UP000631653">
    <property type="component" value="Unassembled WGS sequence"/>
</dbReference>
<dbReference type="InterPro" id="IPR005793">
    <property type="entry name" value="Formyl_trans_C"/>
</dbReference>
<keyword evidence="5 8" id="KW-0808">Transferase</keyword>
<comment type="caution">
    <text evidence="11">The sequence shown here is derived from an EMBL/GenBank/DDBJ whole genome shotgun (WGS) entry which is preliminary data.</text>
</comment>
<evidence type="ECO:0000256" key="3">
    <source>
        <dbReference type="ARBA" id="ARBA00012261"/>
    </source>
</evidence>
<accession>A0ABX0K2J1</accession>
<dbReference type="GO" id="GO:0004479">
    <property type="term" value="F:methionyl-tRNA formyltransferase activity"/>
    <property type="evidence" value="ECO:0007669"/>
    <property type="project" value="UniProtKB-EC"/>
</dbReference>
<dbReference type="RefSeq" id="WP_173570721.1">
    <property type="nucleotide sequence ID" value="NZ_WOSY01000011.1"/>
</dbReference>
<dbReference type="Gene3D" id="3.40.50.170">
    <property type="entry name" value="Formyl transferase, N-terminal domain"/>
    <property type="match status" value="1"/>
</dbReference>
<organism evidence="11 12">
    <name type="scientific">Acetobacter conturbans</name>
    <dbReference type="NCBI Taxonomy" id="1737472"/>
    <lineage>
        <taxon>Bacteria</taxon>
        <taxon>Pseudomonadati</taxon>
        <taxon>Pseudomonadota</taxon>
        <taxon>Alphaproteobacteria</taxon>
        <taxon>Acetobacterales</taxon>
        <taxon>Acetobacteraceae</taxon>
        <taxon>Acetobacter</taxon>
    </lineage>
</organism>
<evidence type="ECO:0000313" key="11">
    <source>
        <dbReference type="EMBL" id="NHN89397.1"/>
    </source>
</evidence>
<feature type="domain" description="Formyl transferase C-terminal" evidence="10">
    <location>
        <begin position="200"/>
        <end position="294"/>
    </location>
</feature>
<dbReference type="InterPro" id="IPR005794">
    <property type="entry name" value="Fmt"/>
</dbReference>
<evidence type="ECO:0000313" key="12">
    <source>
        <dbReference type="Proteomes" id="UP000631653"/>
    </source>
</evidence>
<dbReference type="CDD" id="cd08646">
    <property type="entry name" value="FMT_core_Met-tRNA-FMT_N"/>
    <property type="match status" value="1"/>
</dbReference>
<dbReference type="EC" id="2.1.2.9" evidence="3 8"/>
<feature type="binding site" evidence="8">
    <location>
        <begin position="110"/>
        <end position="113"/>
    </location>
    <ligand>
        <name>(6S)-5,6,7,8-tetrahydrofolate</name>
        <dbReference type="ChEBI" id="CHEBI:57453"/>
    </ligand>
</feature>
<dbReference type="PANTHER" id="PTHR11138">
    <property type="entry name" value="METHIONYL-TRNA FORMYLTRANSFERASE"/>
    <property type="match status" value="1"/>
</dbReference>
<evidence type="ECO:0000259" key="10">
    <source>
        <dbReference type="Pfam" id="PF02911"/>
    </source>
</evidence>
<reference evidence="11 12" key="1">
    <citation type="journal article" date="2020" name="Int. J. Syst. Evol. Microbiol.">
        <title>Novel acetic acid bacteria from cider fermentations: Acetobacter conturbans sp. nov. and Acetobacter fallax sp. nov.</title>
        <authorList>
            <person name="Sombolestani A.S."/>
            <person name="Cleenwerck I."/>
            <person name="Cnockaert M."/>
            <person name="Borremans W."/>
            <person name="Wieme A.D."/>
            <person name="De Vuyst L."/>
            <person name="Vandamme P."/>
        </authorList>
    </citation>
    <scope>NUCLEOTIDE SEQUENCE [LARGE SCALE GENOMIC DNA]</scope>
    <source>
        <strain evidence="11 12">LMG 1627</strain>
    </source>
</reference>
<dbReference type="InterPro" id="IPR044135">
    <property type="entry name" value="Met-tRNA-FMT_C"/>
</dbReference>
<dbReference type="Pfam" id="PF00551">
    <property type="entry name" value="Formyl_trans_N"/>
    <property type="match status" value="1"/>
</dbReference>
<evidence type="ECO:0000256" key="7">
    <source>
        <dbReference type="ARBA" id="ARBA00048558"/>
    </source>
</evidence>
<dbReference type="InterPro" id="IPR001555">
    <property type="entry name" value="GART_AS"/>
</dbReference>
<evidence type="ECO:0000259" key="9">
    <source>
        <dbReference type="Pfam" id="PF00551"/>
    </source>
</evidence>
<comment type="function">
    <text evidence="1 8">Attaches a formyl group to the free amino group of methionyl-tRNA(fMet). The formyl group appears to play a dual role in the initiator identity of N-formylmethionyl-tRNA by promoting its recognition by IF2 and preventing the misappropriation of this tRNA by the elongation apparatus.</text>
</comment>
<evidence type="ECO:0000256" key="2">
    <source>
        <dbReference type="ARBA" id="ARBA00010699"/>
    </source>
</evidence>
<evidence type="ECO:0000256" key="6">
    <source>
        <dbReference type="ARBA" id="ARBA00022917"/>
    </source>
</evidence>
<dbReference type="NCBIfam" id="TIGR00460">
    <property type="entry name" value="fmt"/>
    <property type="match status" value="1"/>
</dbReference>
<evidence type="ECO:0000256" key="1">
    <source>
        <dbReference type="ARBA" id="ARBA00002606"/>
    </source>
</evidence>
<sequence length="304" mass="32373">MRLAFMGTPDFAVPALCALRDAGHEIVVVYTQPPRPAGRGKALRPSPVQHMAETLGIPVKHPEKLRNAQDELEWFAAQRLDVAIVAAYGLILPKAMLDAPTRGCLNIHASLLPRWRGASPIQSAILAGDTKSGVTIMQMDVGLDTGAMLASVPVPITAVTTATTLHDELAALGARMVVEVLAENPPPMSQPEDGVTYASRLTKEDGRIDWTQPAEMIDRQVRALTPWPGAFTTLDGVTLKIGAVEIEAKRPGAAGTVLNDTLVVACGDDTVLSIRQIQRPGRGMMNAESFLRGQPISAGTRLGS</sequence>
<gene>
    <name evidence="8" type="primary">fmt</name>
    <name evidence="11" type="ORF">GOB81_12270</name>
</gene>
<dbReference type="SUPFAM" id="SSF53328">
    <property type="entry name" value="Formyltransferase"/>
    <property type="match status" value="1"/>
</dbReference>
<keyword evidence="12" id="KW-1185">Reference proteome</keyword>
<keyword evidence="6 8" id="KW-0648">Protein biosynthesis</keyword>
<evidence type="ECO:0000256" key="5">
    <source>
        <dbReference type="ARBA" id="ARBA00022679"/>
    </source>
</evidence>
<dbReference type="PROSITE" id="PS00373">
    <property type="entry name" value="GART"/>
    <property type="match status" value="1"/>
</dbReference>
<dbReference type="InterPro" id="IPR011034">
    <property type="entry name" value="Formyl_transferase-like_C_sf"/>
</dbReference>
<dbReference type="InterPro" id="IPR041711">
    <property type="entry name" value="Met-tRNA-FMT_N"/>
</dbReference>
<comment type="catalytic activity">
    <reaction evidence="7 8">
        <text>L-methionyl-tRNA(fMet) + (6R)-10-formyltetrahydrofolate = N-formyl-L-methionyl-tRNA(fMet) + (6S)-5,6,7,8-tetrahydrofolate + H(+)</text>
        <dbReference type="Rhea" id="RHEA:24380"/>
        <dbReference type="Rhea" id="RHEA-COMP:9952"/>
        <dbReference type="Rhea" id="RHEA-COMP:9953"/>
        <dbReference type="ChEBI" id="CHEBI:15378"/>
        <dbReference type="ChEBI" id="CHEBI:57453"/>
        <dbReference type="ChEBI" id="CHEBI:78530"/>
        <dbReference type="ChEBI" id="CHEBI:78844"/>
        <dbReference type="ChEBI" id="CHEBI:195366"/>
        <dbReference type="EC" id="2.1.2.9"/>
    </reaction>
</comment>
<feature type="domain" description="Formyl transferase N-terminal" evidence="9">
    <location>
        <begin position="1"/>
        <end position="181"/>
    </location>
</feature>
<dbReference type="Pfam" id="PF02911">
    <property type="entry name" value="Formyl_trans_C"/>
    <property type="match status" value="1"/>
</dbReference>
<name>A0ABX0K2J1_9PROT</name>
<dbReference type="Gene3D" id="3.10.25.10">
    <property type="entry name" value="Formyl transferase, C-terminal domain"/>
    <property type="match status" value="1"/>
</dbReference>
<dbReference type="InterPro" id="IPR002376">
    <property type="entry name" value="Formyl_transf_N"/>
</dbReference>
<evidence type="ECO:0000256" key="4">
    <source>
        <dbReference type="ARBA" id="ARBA00016014"/>
    </source>
</evidence>
<dbReference type="PANTHER" id="PTHR11138:SF5">
    <property type="entry name" value="METHIONYL-TRNA FORMYLTRANSFERASE, MITOCHONDRIAL"/>
    <property type="match status" value="1"/>
</dbReference>
<dbReference type="EMBL" id="WOSY01000011">
    <property type="protein sequence ID" value="NHN89397.1"/>
    <property type="molecule type" value="Genomic_DNA"/>
</dbReference>
<dbReference type="InterPro" id="IPR037022">
    <property type="entry name" value="Formyl_trans_C_sf"/>
</dbReference>